<gene>
    <name evidence="2" type="ORF">P4O66_014427</name>
</gene>
<feature type="compositionally biased region" description="Basic and acidic residues" evidence="1">
    <location>
        <begin position="167"/>
        <end position="178"/>
    </location>
</feature>
<name>A0AAD8Z0Z2_9TELE</name>
<evidence type="ECO:0000313" key="3">
    <source>
        <dbReference type="Proteomes" id="UP001239994"/>
    </source>
</evidence>
<organism evidence="2 3">
    <name type="scientific">Electrophorus voltai</name>
    <dbReference type="NCBI Taxonomy" id="2609070"/>
    <lineage>
        <taxon>Eukaryota</taxon>
        <taxon>Metazoa</taxon>
        <taxon>Chordata</taxon>
        <taxon>Craniata</taxon>
        <taxon>Vertebrata</taxon>
        <taxon>Euteleostomi</taxon>
        <taxon>Actinopterygii</taxon>
        <taxon>Neopterygii</taxon>
        <taxon>Teleostei</taxon>
        <taxon>Ostariophysi</taxon>
        <taxon>Gymnotiformes</taxon>
        <taxon>Gymnotoidei</taxon>
        <taxon>Gymnotidae</taxon>
        <taxon>Electrophorus</taxon>
    </lineage>
</organism>
<reference evidence="2" key="1">
    <citation type="submission" date="2023-03" db="EMBL/GenBank/DDBJ databases">
        <title>Electrophorus voltai genome.</title>
        <authorList>
            <person name="Bian C."/>
        </authorList>
    </citation>
    <scope>NUCLEOTIDE SEQUENCE</scope>
    <source>
        <strain evidence="2">CB-2022</strain>
        <tissue evidence="2">Muscle</tissue>
    </source>
</reference>
<evidence type="ECO:0000256" key="1">
    <source>
        <dbReference type="SAM" id="MobiDB-lite"/>
    </source>
</evidence>
<keyword evidence="3" id="KW-1185">Reference proteome</keyword>
<feature type="region of interest" description="Disordered" evidence="1">
    <location>
        <begin position="157"/>
        <end position="206"/>
    </location>
</feature>
<comment type="caution">
    <text evidence="2">The sequence shown here is derived from an EMBL/GenBank/DDBJ whole genome shotgun (WGS) entry which is preliminary data.</text>
</comment>
<proteinExistence type="predicted"/>
<accession>A0AAD8Z0Z2</accession>
<evidence type="ECO:0000313" key="2">
    <source>
        <dbReference type="EMBL" id="KAK1790537.1"/>
    </source>
</evidence>
<protein>
    <submittedName>
        <fullName evidence="2">Uncharacterized protein</fullName>
    </submittedName>
</protein>
<dbReference type="AlphaFoldDB" id="A0AAD8Z0Z2"/>
<dbReference type="Proteomes" id="UP001239994">
    <property type="component" value="Unassembled WGS sequence"/>
</dbReference>
<sequence>MGKRPLELPMSPCSPSTLNLAHSHPQYRYPVQFQDMLPPVVHSTTGVLFFGEKKVGNKQCPQTSVPTMLMCHSEHTPVSQFWSEMSATTSLSPGRPFSQQCTPSERDKVTWNTPWKMLPTRETKQQAPKAITGQESLCTLKNQAFLKKQLLFPLNSHVSTPESEENLSERGGRCEGHKQGSANADPTRSAVGTEEVTGDFGAESDASWVSEERETLHEIANILLMLKYRNKHA</sequence>
<dbReference type="EMBL" id="JAROKS010000021">
    <property type="protein sequence ID" value="KAK1790537.1"/>
    <property type="molecule type" value="Genomic_DNA"/>
</dbReference>